<dbReference type="EMBL" id="MF774812">
    <property type="protein sequence ID" value="QEN73900.1"/>
    <property type="molecule type" value="Genomic_DNA"/>
</dbReference>
<accession>A0A5C1VBP7</accession>
<keyword evidence="2" id="KW-0496">Mitochondrion</keyword>
<feature type="transmembrane region" description="Helical" evidence="1">
    <location>
        <begin position="84"/>
        <end position="109"/>
    </location>
</feature>
<dbReference type="AlphaFoldDB" id="A0A5C1VBP7"/>
<protein>
    <submittedName>
        <fullName evidence="2">Uncharacterized protein</fullName>
    </submittedName>
</protein>
<name>A0A5C1VBP7_LENED</name>
<geneLocation type="mitochondrion" evidence="2"/>
<sequence length="113" mass="13583">MNKNVNTFFDLLNQIGIPLYPDSPPLLIFAFSIFFLAILCLISAFFIILYLISIYITQHDYLLSRLSNKPRLLKFIKYYRNIRIIYLSLEIIFFLWCLIGIIRLCWRIIWVLI</sequence>
<reference evidence="2" key="1">
    <citation type="journal article" date="2019" name="Sci. Rep.">
        <title>Mitogenome types of two Lentinula edodes sensu lato populations in China.</title>
        <authorList>
            <person name="Song X."/>
            <person name="Zhao Y."/>
            <person name="Song C."/>
            <person name="Chen M."/>
            <person name="Huang J."/>
            <person name="Bao D."/>
            <person name="Tan Q."/>
            <person name="Yang R."/>
        </authorList>
    </citation>
    <scope>NUCLEOTIDE SEQUENCE</scope>
    <source>
        <strain evidence="2">L135</strain>
    </source>
</reference>
<evidence type="ECO:0000313" key="2">
    <source>
        <dbReference type="EMBL" id="QEN73900.1"/>
    </source>
</evidence>
<keyword evidence="1" id="KW-0472">Membrane</keyword>
<keyword evidence="1" id="KW-1133">Transmembrane helix</keyword>
<evidence type="ECO:0000256" key="1">
    <source>
        <dbReference type="SAM" id="Phobius"/>
    </source>
</evidence>
<keyword evidence="1" id="KW-0812">Transmembrane</keyword>
<feature type="transmembrane region" description="Helical" evidence="1">
    <location>
        <begin position="26"/>
        <end position="56"/>
    </location>
</feature>
<proteinExistence type="predicted"/>
<organism evidence="2">
    <name type="scientific">Lentinula edodes</name>
    <name type="common">Shiitake mushroom</name>
    <name type="synonym">Lentinus edodes</name>
    <dbReference type="NCBI Taxonomy" id="5353"/>
    <lineage>
        <taxon>Eukaryota</taxon>
        <taxon>Fungi</taxon>
        <taxon>Dikarya</taxon>
        <taxon>Basidiomycota</taxon>
        <taxon>Agaricomycotina</taxon>
        <taxon>Agaricomycetes</taxon>
        <taxon>Agaricomycetidae</taxon>
        <taxon>Agaricales</taxon>
        <taxon>Marasmiineae</taxon>
        <taxon>Omphalotaceae</taxon>
        <taxon>Lentinula</taxon>
    </lineage>
</organism>